<protein>
    <submittedName>
        <fullName evidence="2">Uncharacterized protein</fullName>
    </submittedName>
</protein>
<name>A0AAQ3SIJ7_PASNO</name>
<reference evidence="2 3" key="1">
    <citation type="submission" date="2024-02" db="EMBL/GenBank/DDBJ databases">
        <title>High-quality chromosome-scale genome assembly of Pensacola bahiagrass (Paspalum notatum Flugge var. saurae).</title>
        <authorList>
            <person name="Vega J.M."/>
            <person name="Podio M."/>
            <person name="Orjuela J."/>
            <person name="Siena L.A."/>
            <person name="Pessino S.C."/>
            <person name="Combes M.C."/>
            <person name="Mariac C."/>
            <person name="Albertini E."/>
            <person name="Pupilli F."/>
            <person name="Ortiz J.P.A."/>
            <person name="Leblanc O."/>
        </authorList>
    </citation>
    <scope>NUCLEOTIDE SEQUENCE [LARGE SCALE GENOMIC DNA]</scope>
    <source>
        <strain evidence="2">R1</strain>
        <tissue evidence="2">Leaf</tissue>
    </source>
</reference>
<organism evidence="2 3">
    <name type="scientific">Paspalum notatum var. saurae</name>
    <dbReference type="NCBI Taxonomy" id="547442"/>
    <lineage>
        <taxon>Eukaryota</taxon>
        <taxon>Viridiplantae</taxon>
        <taxon>Streptophyta</taxon>
        <taxon>Embryophyta</taxon>
        <taxon>Tracheophyta</taxon>
        <taxon>Spermatophyta</taxon>
        <taxon>Magnoliopsida</taxon>
        <taxon>Liliopsida</taxon>
        <taxon>Poales</taxon>
        <taxon>Poaceae</taxon>
        <taxon>PACMAD clade</taxon>
        <taxon>Panicoideae</taxon>
        <taxon>Andropogonodae</taxon>
        <taxon>Paspaleae</taxon>
        <taxon>Paspalinae</taxon>
        <taxon>Paspalum</taxon>
    </lineage>
</organism>
<feature type="non-terminal residue" evidence="2">
    <location>
        <position position="182"/>
    </location>
</feature>
<sequence length="182" mass="20142">HSFSLSVYPHRAATALPHRASPPHPYPHLARQIQPSSSPPAPCADDEAREDRSRHRRIQPRPLVARSSSRRGLPSLHPLTSGGPRRHRSRPPDPRLPWGRTSLPPETSPRLPMPPAPAASLQRRPRRLPTTPAPGGSPHGWTPRRCRRLVACLPGVPPPAPPTTLTSRMCQSIPLKWIMELP</sequence>
<feature type="region of interest" description="Disordered" evidence="1">
    <location>
        <begin position="14"/>
        <end position="142"/>
    </location>
</feature>
<gene>
    <name evidence="2" type="ORF">U9M48_001766</name>
</gene>
<proteinExistence type="predicted"/>
<evidence type="ECO:0000313" key="3">
    <source>
        <dbReference type="Proteomes" id="UP001341281"/>
    </source>
</evidence>
<dbReference type="Proteomes" id="UP001341281">
    <property type="component" value="Chromosome 01"/>
</dbReference>
<evidence type="ECO:0000313" key="2">
    <source>
        <dbReference type="EMBL" id="WVZ50520.1"/>
    </source>
</evidence>
<dbReference type="AlphaFoldDB" id="A0AAQ3SIJ7"/>
<evidence type="ECO:0000256" key="1">
    <source>
        <dbReference type="SAM" id="MobiDB-lite"/>
    </source>
</evidence>
<dbReference type="EMBL" id="CP144745">
    <property type="protein sequence ID" value="WVZ50520.1"/>
    <property type="molecule type" value="Genomic_DNA"/>
</dbReference>
<keyword evidence="3" id="KW-1185">Reference proteome</keyword>
<accession>A0AAQ3SIJ7</accession>